<feature type="signal peptide" evidence="3">
    <location>
        <begin position="1"/>
        <end position="18"/>
    </location>
</feature>
<evidence type="ECO:0000256" key="1">
    <source>
        <dbReference type="SAM" id="MobiDB-lite"/>
    </source>
</evidence>
<gene>
    <name evidence="4" type="ORF">ACJMK2_015679</name>
</gene>
<reference evidence="4 5" key="1">
    <citation type="submission" date="2024-11" db="EMBL/GenBank/DDBJ databases">
        <title>Chromosome-level genome assembly of the freshwater bivalve Anodonta woodiana.</title>
        <authorList>
            <person name="Chen X."/>
        </authorList>
    </citation>
    <scope>NUCLEOTIDE SEQUENCE [LARGE SCALE GENOMIC DNA]</scope>
    <source>
        <strain evidence="4">MN2024</strain>
        <tissue evidence="4">Gills</tissue>
    </source>
</reference>
<keyword evidence="3" id="KW-0732">Signal</keyword>
<feature type="chain" id="PRO_5044740977" evidence="3">
    <location>
        <begin position="19"/>
        <end position="246"/>
    </location>
</feature>
<comment type="caution">
    <text evidence="4">The sequence shown here is derived from an EMBL/GenBank/DDBJ whole genome shotgun (WGS) entry which is preliminary data.</text>
</comment>
<proteinExistence type="predicted"/>
<accession>A0ABD3URE3</accession>
<feature type="compositionally biased region" description="Basic and acidic residues" evidence="1">
    <location>
        <begin position="213"/>
        <end position="226"/>
    </location>
</feature>
<evidence type="ECO:0000256" key="3">
    <source>
        <dbReference type="SAM" id="SignalP"/>
    </source>
</evidence>
<feature type="transmembrane region" description="Helical" evidence="2">
    <location>
        <begin position="173"/>
        <end position="198"/>
    </location>
</feature>
<evidence type="ECO:0000313" key="5">
    <source>
        <dbReference type="Proteomes" id="UP001634394"/>
    </source>
</evidence>
<organism evidence="4 5">
    <name type="scientific">Sinanodonta woodiana</name>
    <name type="common">Chinese pond mussel</name>
    <name type="synonym">Anodonta woodiana</name>
    <dbReference type="NCBI Taxonomy" id="1069815"/>
    <lineage>
        <taxon>Eukaryota</taxon>
        <taxon>Metazoa</taxon>
        <taxon>Spiralia</taxon>
        <taxon>Lophotrochozoa</taxon>
        <taxon>Mollusca</taxon>
        <taxon>Bivalvia</taxon>
        <taxon>Autobranchia</taxon>
        <taxon>Heteroconchia</taxon>
        <taxon>Palaeoheterodonta</taxon>
        <taxon>Unionida</taxon>
        <taxon>Unionoidea</taxon>
        <taxon>Unionidae</taxon>
        <taxon>Unioninae</taxon>
        <taxon>Sinanodonta</taxon>
    </lineage>
</organism>
<protein>
    <submittedName>
        <fullName evidence="4">Uncharacterized protein</fullName>
    </submittedName>
</protein>
<dbReference type="Proteomes" id="UP001634394">
    <property type="component" value="Unassembled WGS sequence"/>
</dbReference>
<feature type="region of interest" description="Disordered" evidence="1">
    <location>
        <begin position="204"/>
        <end position="246"/>
    </location>
</feature>
<keyword evidence="2" id="KW-0472">Membrane</keyword>
<sequence length="246" mass="27455">MRAWINVPLVFMLICVYAAKSDITKASLDGSDSVCNGDPFEIKEGNELHLVSKGTVQKSVCSVRMNVQRSQNCRGVCFNLRSSNFADCSAKLIITEIHFGELIPDVIQEENCQTSMEVPWCSSAHTLKLDLVIDDTVTTPKYNFSASVYPRCGDDVVYRPPGINVEEGVRMNLIHGIIVGICMCLVFMAMFLAALCYYRNRPTSGRTMAPSASKEKTLKTHGETRKQSSYADQKTTYSKINERQKI</sequence>
<keyword evidence="2" id="KW-0812">Transmembrane</keyword>
<dbReference type="AlphaFoldDB" id="A0ABD3URE3"/>
<keyword evidence="5" id="KW-1185">Reference proteome</keyword>
<dbReference type="EMBL" id="JBJQND010000015">
    <property type="protein sequence ID" value="KAL3851990.1"/>
    <property type="molecule type" value="Genomic_DNA"/>
</dbReference>
<evidence type="ECO:0000256" key="2">
    <source>
        <dbReference type="SAM" id="Phobius"/>
    </source>
</evidence>
<name>A0ABD3URE3_SINWO</name>
<evidence type="ECO:0000313" key="4">
    <source>
        <dbReference type="EMBL" id="KAL3851990.1"/>
    </source>
</evidence>
<keyword evidence="2" id="KW-1133">Transmembrane helix</keyword>
<feature type="compositionally biased region" description="Polar residues" evidence="1">
    <location>
        <begin position="227"/>
        <end position="239"/>
    </location>
</feature>